<dbReference type="RefSeq" id="WP_265722365.1">
    <property type="nucleotide sequence ID" value="NZ_JAPIVK010000022.1"/>
</dbReference>
<evidence type="ECO:0000313" key="1">
    <source>
        <dbReference type="EMBL" id="MFD2311763.1"/>
    </source>
</evidence>
<organism evidence="1 2">
    <name type="scientific">Microbulbifer halophilus</name>
    <dbReference type="NCBI Taxonomy" id="453963"/>
    <lineage>
        <taxon>Bacteria</taxon>
        <taxon>Pseudomonadati</taxon>
        <taxon>Pseudomonadota</taxon>
        <taxon>Gammaproteobacteria</taxon>
        <taxon>Cellvibrionales</taxon>
        <taxon>Microbulbiferaceae</taxon>
        <taxon>Microbulbifer</taxon>
    </lineage>
</organism>
<gene>
    <name evidence="1" type="ORF">ACFSKX_15145</name>
</gene>
<comment type="caution">
    <text evidence="1">The sequence shown here is derived from an EMBL/GenBank/DDBJ whole genome shotgun (WGS) entry which is preliminary data.</text>
</comment>
<proteinExistence type="predicted"/>
<keyword evidence="2" id="KW-1185">Reference proteome</keyword>
<evidence type="ECO:0000313" key="2">
    <source>
        <dbReference type="Proteomes" id="UP001597425"/>
    </source>
</evidence>
<accession>A0ABW5EHM7</accession>
<sequence>MNVFKPLAKFYVILFAALIIVSCGESDSDSLGDYETLCKIYQKFTNDSELSPLDTALAIDTAIKNELPEIYISYEHLSQLPPAEVYPNLQSLAKQQSGKDWECSAMETYYQP</sequence>
<protein>
    <recommendedName>
        <fullName evidence="3">Lipoprotein</fullName>
    </recommendedName>
</protein>
<dbReference type="Proteomes" id="UP001597425">
    <property type="component" value="Unassembled WGS sequence"/>
</dbReference>
<dbReference type="EMBL" id="JBHUJD010000022">
    <property type="protein sequence ID" value="MFD2311763.1"/>
    <property type="molecule type" value="Genomic_DNA"/>
</dbReference>
<dbReference type="PROSITE" id="PS51257">
    <property type="entry name" value="PROKAR_LIPOPROTEIN"/>
    <property type="match status" value="1"/>
</dbReference>
<name>A0ABW5EHM7_9GAMM</name>
<evidence type="ECO:0008006" key="3">
    <source>
        <dbReference type="Google" id="ProtNLM"/>
    </source>
</evidence>
<reference evidence="2" key="1">
    <citation type="journal article" date="2019" name="Int. J. Syst. Evol. Microbiol.">
        <title>The Global Catalogue of Microorganisms (GCM) 10K type strain sequencing project: providing services to taxonomists for standard genome sequencing and annotation.</title>
        <authorList>
            <consortium name="The Broad Institute Genomics Platform"/>
            <consortium name="The Broad Institute Genome Sequencing Center for Infectious Disease"/>
            <person name="Wu L."/>
            <person name="Ma J."/>
        </authorList>
    </citation>
    <scope>NUCLEOTIDE SEQUENCE [LARGE SCALE GENOMIC DNA]</scope>
    <source>
        <strain evidence="2">KCTC 12848</strain>
    </source>
</reference>